<evidence type="ECO:0000313" key="11">
    <source>
        <dbReference type="Proteomes" id="UP001214250"/>
    </source>
</evidence>
<dbReference type="Gene3D" id="3.30.70.1430">
    <property type="entry name" value="Multidrug efflux transporter AcrB pore domain"/>
    <property type="match status" value="2"/>
</dbReference>
<evidence type="ECO:0000256" key="4">
    <source>
        <dbReference type="ARBA" id="ARBA00022475"/>
    </source>
</evidence>
<keyword evidence="8 9" id="KW-0472">Membrane</keyword>
<comment type="similarity">
    <text evidence="2">Belongs to the resistance-nodulation-cell division (RND) (TC 2.A.6) family.</text>
</comment>
<evidence type="ECO:0000256" key="1">
    <source>
        <dbReference type="ARBA" id="ARBA00004429"/>
    </source>
</evidence>
<keyword evidence="5" id="KW-0997">Cell inner membrane</keyword>
<evidence type="ECO:0000256" key="7">
    <source>
        <dbReference type="ARBA" id="ARBA00022989"/>
    </source>
</evidence>
<dbReference type="InterPro" id="IPR027463">
    <property type="entry name" value="AcrB_DN_DC_subdom"/>
</dbReference>
<dbReference type="Gene3D" id="3.30.2090.10">
    <property type="entry name" value="Multidrug efflux transporter AcrB TolC docking domain, DN and DC subdomains"/>
    <property type="match status" value="2"/>
</dbReference>
<feature type="transmembrane region" description="Helical" evidence="9">
    <location>
        <begin position="537"/>
        <end position="555"/>
    </location>
</feature>
<protein>
    <submittedName>
        <fullName evidence="10">Multidrug efflux RND transporter permease subunit</fullName>
    </submittedName>
</protein>
<dbReference type="PRINTS" id="PR00702">
    <property type="entry name" value="ACRIFLAVINRP"/>
</dbReference>
<dbReference type="PANTHER" id="PTHR32063:SF76">
    <property type="entry name" value="EFFLUX PUMP MEMBRANE TRANSPORTER"/>
    <property type="match status" value="1"/>
</dbReference>
<evidence type="ECO:0000313" key="10">
    <source>
        <dbReference type="EMBL" id="WDE99089.1"/>
    </source>
</evidence>
<gene>
    <name evidence="10" type="ORF">PQO03_14725</name>
</gene>
<evidence type="ECO:0000256" key="3">
    <source>
        <dbReference type="ARBA" id="ARBA00022448"/>
    </source>
</evidence>
<feature type="transmembrane region" description="Helical" evidence="9">
    <location>
        <begin position="368"/>
        <end position="390"/>
    </location>
</feature>
<dbReference type="SUPFAM" id="SSF82866">
    <property type="entry name" value="Multidrug efflux transporter AcrB transmembrane domain"/>
    <property type="match status" value="2"/>
</dbReference>
<dbReference type="SUPFAM" id="SSF82693">
    <property type="entry name" value="Multidrug efflux transporter AcrB pore domain, PN1, PN2, PC1 and PC2 subdomains"/>
    <property type="match status" value="4"/>
</dbReference>
<dbReference type="InterPro" id="IPR004764">
    <property type="entry name" value="MdtF-like"/>
</dbReference>
<evidence type="ECO:0000256" key="2">
    <source>
        <dbReference type="ARBA" id="ARBA00010942"/>
    </source>
</evidence>
<keyword evidence="3" id="KW-0813">Transport</keyword>
<dbReference type="PANTHER" id="PTHR32063">
    <property type="match status" value="1"/>
</dbReference>
<dbReference type="Proteomes" id="UP001214250">
    <property type="component" value="Chromosome 2"/>
</dbReference>
<feature type="transmembrane region" description="Helical" evidence="9">
    <location>
        <begin position="396"/>
        <end position="415"/>
    </location>
</feature>
<dbReference type="Gene3D" id="3.30.70.1320">
    <property type="entry name" value="Multidrug efflux transporter AcrB pore domain like"/>
    <property type="match status" value="1"/>
</dbReference>
<reference evidence="10 11" key="1">
    <citation type="submission" date="2023-02" db="EMBL/GenBank/DDBJ databases">
        <title>Genome sequence of Lentisphaera profundi SAORIC-696.</title>
        <authorList>
            <person name="Kim e."/>
            <person name="Cho J.-C."/>
            <person name="Choi A."/>
            <person name="Kang I."/>
        </authorList>
    </citation>
    <scope>NUCLEOTIDE SEQUENCE [LARGE SCALE GENOMIC DNA]</scope>
    <source>
        <strain evidence="10 11">SAORIC-696</strain>
    </source>
</reference>
<sequence>MADHFFIRRPRFAFVISIIILIAGTIALLNLPVAQFPEITPPQVSVTASYPGADSQTLIDTVITPLESEINGVENMLYISSKASNDGKVTITVTFDVSSDTDINTVNVQNRVSAASAKLPVEVTRQGVIVRQKSTSMLVVVNLLSPEKTYDGLFLSNYATINIKDRLLRLSGVGDIVLFGGQDYAMRIWLDPDRMTGLNMSPQEVLTAIQEQNVQVAAGIIGGAPSKSTQKFQYTVQTQGRLSEPDEFGAIIVRANQDGSFVRVRDVAEIELGAINYDSTSKLNGQPGLVMPIYQLPSANGIAVADAVRAEMDKIAESFPDDLEYNILYDTTKFIKASISEVVETLLVAVILVILVVYLFLQDVRSTIIPSLTIPVSLIGTFAFLMVLGYTLNTVTLFGLILAIGIVVDDAIVVLENVQRLMDEEGLDPRAATQKAMKQVTGPIVATTLVLLAVFVPVAFLPGITGTLYRQFAVTISVAVCISSLNALTLSPALCSSFLRPSDKTKKVNFIFRKFNNLVAWSTDKYVGFVALSIKRIIITMLCFCAMLFLTYKFYDETPTGFIPDEDQGNFLVDIQLPPGASLERTSRVVDEIELMISQIPGVEAVMTINGYGMINGANSSNAGFMIVTLDDWSARTDAMLHVKSILAQAHQKMLGIPEARSFPFEMPAIPGLGASNGFEFILQDTLGREAKDMAEISRALIVAANQRPEISRVNTFFTANTPQIFIDLDREKAHDLNVPMNEVFSALQVYLGGAYVNDFNKFGKSYQVKLQAQVDFRSEPEDLDKIYVKSRTGEMVPLNVLVNVESIVGPDIINRYNLFNSITYNGGAAPGYSSGQAMDAMEEVAREVLPPGYAYDWTGMSYQEKVASGNVALIFILAVVFIYLFLVAQYESWFTPISVLLSVPVAMFGALGLNWIMKMDNNIYSQVGIVLLFGLASKTAILIVEFAKEKREAGETILDAAIMAARLRFRAVLMTAISFILGVIPLVIATGAGSSSRRSLGVIVFGGMTLAAILGTLLIPGFYYFIQNTREWLKSKISSK</sequence>
<keyword evidence="11" id="KW-1185">Reference proteome</keyword>
<dbReference type="Pfam" id="PF00873">
    <property type="entry name" value="ACR_tran"/>
    <property type="match status" value="1"/>
</dbReference>
<dbReference type="InterPro" id="IPR001036">
    <property type="entry name" value="Acrflvin-R"/>
</dbReference>
<feature type="transmembrane region" description="Helical" evidence="9">
    <location>
        <begin position="12"/>
        <end position="33"/>
    </location>
</feature>
<accession>A0ABY7W0L8</accession>
<evidence type="ECO:0000256" key="6">
    <source>
        <dbReference type="ARBA" id="ARBA00022692"/>
    </source>
</evidence>
<evidence type="ECO:0000256" key="5">
    <source>
        <dbReference type="ARBA" id="ARBA00022519"/>
    </source>
</evidence>
<keyword evidence="6 9" id="KW-0812">Transmembrane</keyword>
<feature type="transmembrane region" description="Helical" evidence="9">
    <location>
        <begin position="868"/>
        <end position="887"/>
    </location>
</feature>
<dbReference type="Gene3D" id="1.20.1640.10">
    <property type="entry name" value="Multidrug efflux transporter AcrB transmembrane domain"/>
    <property type="match status" value="2"/>
</dbReference>
<feature type="transmembrane region" description="Helical" evidence="9">
    <location>
        <begin position="440"/>
        <end position="460"/>
    </location>
</feature>
<dbReference type="NCBIfam" id="NF000282">
    <property type="entry name" value="RND_permease_1"/>
    <property type="match status" value="1"/>
</dbReference>
<name>A0ABY7W0L8_9BACT</name>
<dbReference type="SUPFAM" id="SSF82714">
    <property type="entry name" value="Multidrug efflux transporter AcrB TolC docking domain, DN and DC subdomains"/>
    <property type="match status" value="2"/>
</dbReference>
<feature type="transmembrane region" description="Helical" evidence="9">
    <location>
        <begin position="342"/>
        <end position="361"/>
    </location>
</feature>
<feature type="transmembrane region" description="Helical" evidence="9">
    <location>
        <begin position="472"/>
        <end position="499"/>
    </location>
</feature>
<feature type="transmembrane region" description="Helical" evidence="9">
    <location>
        <begin position="894"/>
        <end position="918"/>
    </location>
</feature>
<dbReference type="EMBL" id="CP117812">
    <property type="protein sequence ID" value="WDE99089.1"/>
    <property type="molecule type" value="Genomic_DNA"/>
</dbReference>
<evidence type="ECO:0000256" key="9">
    <source>
        <dbReference type="SAM" id="Phobius"/>
    </source>
</evidence>
<organism evidence="10 11">
    <name type="scientific">Lentisphaera profundi</name>
    <dbReference type="NCBI Taxonomy" id="1658616"/>
    <lineage>
        <taxon>Bacteria</taxon>
        <taxon>Pseudomonadati</taxon>
        <taxon>Lentisphaerota</taxon>
        <taxon>Lentisphaeria</taxon>
        <taxon>Lentisphaerales</taxon>
        <taxon>Lentisphaeraceae</taxon>
        <taxon>Lentisphaera</taxon>
    </lineage>
</organism>
<evidence type="ECO:0000256" key="8">
    <source>
        <dbReference type="ARBA" id="ARBA00023136"/>
    </source>
</evidence>
<keyword evidence="4" id="KW-1003">Cell membrane</keyword>
<proteinExistence type="inferred from homology"/>
<feature type="transmembrane region" description="Helical" evidence="9">
    <location>
        <begin position="1001"/>
        <end position="1027"/>
    </location>
</feature>
<keyword evidence="7 9" id="KW-1133">Transmembrane helix</keyword>
<feature type="transmembrane region" description="Helical" evidence="9">
    <location>
        <begin position="968"/>
        <end position="989"/>
    </location>
</feature>
<feature type="transmembrane region" description="Helical" evidence="9">
    <location>
        <begin position="924"/>
        <end position="947"/>
    </location>
</feature>
<dbReference type="Gene3D" id="3.30.70.1440">
    <property type="entry name" value="Multidrug efflux transporter AcrB pore domain"/>
    <property type="match status" value="1"/>
</dbReference>
<comment type="subcellular location">
    <subcellularLocation>
        <location evidence="1">Cell inner membrane</location>
        <topology evidence="1">Multi-pass membrane protein</topology>
    </subcellularLocation>
</comment>
<dbReference type="NCBIfam" id="TIGR00915">
    <property type="entry name" value="2A0602"/>
    <property type="match status" value="1"/>
</dbReference>
<dbReference type="RefSeq" id="WP_274153951.1">
    <property type="nucleotide sequence ID" value="NZ_CP117812.1"/>
</dbReference>